<reference evidence="1 2" key="1">
    <citation type="submission" date="2014-10" db="EMBL/GenBank/DDBJ databases">
        <title>Draft genome sequence of Novosphingobium subterraneum DSM 12447.</title>
        <authorList>
            <person name="Gan H.M."/>
            <person name="Gan H.Y."/>
            <person name="Savka M.A."/>
        </authorList>
    </citation>
    <scope>NUCLEOTIDE SEQUENCE [LARGE SCALE GENOMIC DNA]</scope>
    <source>
        <strain evidence="1 2">DSM 12447</strain>
    </source>
</reference>
<gene>
    <name evidence="1" type="ORF">NJ75_03713</name>
</gene>
<proteinExistence type="predicted"/>
<dbReference type="PATRIC" id="fig|48936.3.peg.3744"/>
<sequence length="165" mass="18474">MSDLAPETNAQPSAFERALARYLFALERMHTEPDESNEANDYITDALVQAENAVMFEPANDFDQLRVKADILFCDLDSTPPTRHVLAFFADLVRLTGDKPSPSFNAERWLSRFVRCGGEWVVKAGTPWIMWPEDGRCDDLLAELKARGGKPAVMNLIRSLAAKEA</sequence>
<evidence type="ECO:0000313" key="2">
    <source>
        <dbReference type="Proteomes" id="UP000031338"/>
    </source>
</evidence>
<dbReference type="EMBL" id="JRVC01000022">
    <property type="protein sequence ID" value="KHS43404.1"/>
    <property type="molecule type" value="Genomic_DNA"/>
</dbReference>
<protein>
    <submittedName>
        <fullName evidence="1">Uncharacterized protein</fullName>
    </submittedName>
</protein>
<keyword evidence="2" id="KW-1185">Reference proteome</keyword>
<evidence type="ECO:0000313" key="1">
    <source>
        <dbReference type="EMBL" id="KHS43404.1"/>
    </source>
</evidence>
<accession>A0A0B8ZAZ2</accession>
<comment type="caution">
    <text evidence="1">The sequence shown here is derived from an EMBL/GenBank/DDBJ whole genome shotgun (WGS) entry which is preliminary data.</text>
</comment>
<name>A0A0B8ZAZ2_9SPHN</name>
<dbReference type="AlphaFoldDB" id="A0A0B8ZAZ2"/>
<organism evidence="1 2">
    <name type="scientific">Novosphingobium subterraneum</name>
    <dbReference type="NCBI Taxonomy" id="48936"/>
    <lineage>
        <taxon>Bacteria</taxon>
        <taxon>Pseudomonadati</taxon>
        <taxon>Pseudomonadota</taxon>
        <taxon>Alphaproteobacteria</taxon>
        <taxon>Sphingomonadales</taxon>
        <taxon>Sphingomonadaceae</taxon>
        <taxon>Novosphingobium</taxon>
    </lineage>
</organism>
<dbReference type="STRING" id="48936.NJ75_03713"/>
<dbReference type="Proteomes" id="UP000031338">
    <property type="component" value="Unassembled WGS sequence"/>
</dbReference>